<evidence type="ECO:0000313" key="3">
    <source>
        <dbReference type="Proteomes" id="UP001159405"/>
    </source>
</evidence>
<organism evidence="2 3">
    <name type="scientific">Porites lobata</name>
    <dbReference type="NCBI Taxonomy" id="104759"/>
    <lineage>
        <taxon>Eukaryota</taxon>
        <taxon>Metazoa</taxon>
        <taxon>Cnidaria</taxon>
        <taxon>Anthozoa</taxon>
        <taxon>Hexacorallia</taxon>
        <taxon>Scleractinia</taxon>
        <taxon>Fungiina</taxon>
        <taxon>Poritidae</taxon>
        <taxon>Porites</taxon>
    </lineage>
</organism>
<protein>
    <submittedName>
        <fullName evidence="2">Uncharacterized protein</fullName>
    </submittedName>
</protein>
<comment type="caution">
    <text evidence="2">The sequence shown here is derived from an EMBL/GenBank/DDBJ whole genome shotgun (WGS) entry which is preliminary data.</text>
</comment>
<evidence type="ECO:0000256" key="1">
    <source>
        <dbReference type="SAM" id="SignalP"/>
    </source>
</evidence>
<gene>
    <name evidence="2" type="ORF">PLOB_00037542</name>
</gene>
<name>A0ABN8S9Q3_9CNID</name>
<feature type="chain" id="PRO_5046491246" evidence="1">
    <location>
        <begin position="19"/>
        <end position="105"/>
    </location>
</feature>
<evidence type="ECO:0000313" key="2">
    <source>
        <dbReference type="EMBL" id="CAH3187451.1"/>
    </source>
</evidence>
<dbReference type="Proteomes" id="UP001159405">
    <property type="component" value="Unassembled WGS sequence"/>
</dbReference>
<keyword evidence="3" id="KW-1185">Reference proteome</keyword>
<sequence>MSFLVFSPLLIFASNSESRPLKVYGVGDANGDLSLHLVPSFASEPRTCMCAVPGELDPLSFHKLYIHMHVHKKKFERNSSLEYYHMTCIGKTIKTYKLKRTTGQN</sequence>
<keyword evidence="1" id="KW-0732">Signal</keyword>
<feature type="signal peptide" evidence="1">
    <location>
        <begin position="1"/>
        <end position="18"/>
    </location>
</feature>
<reference evidence="2 3" key="1">
    <citation type="submission" date="2022-05" db="EMBL/GenBank/DDBJ databases">
        <authorList>
            <consortium name="Genoscope - CEA"/>
            <person name="William W."/>
        </authorList>
    </citation>
    <scope>NUCLEOTIDE SEQUENCE [LARGE SCALE GENOMIC DNA]</scope>
</reference>
<proteinExistence type="predicted"/>
<dbReference type="EMBL" id="CALNXK010000543">
    <property type="protein sequence ID" value="CAH3187451.1"/>
    <property type="molecule type" value="Genomic_DNA"/>
</dbReference>
<accession>A0ABN8S9Q3</accession>